<dbReference type="AlphaFoldDB" id="A0A7Y2WB32"/>
<comment type="caution">
    <text evidence="1">The sequence shown here is derived from an EMBL/GenBank/DDBJ whole genome shotgun (WGS) entry which is preliminary data.</text>
</comment>
<proteinExistence type="predicted"/>
<protein>
    <submittedName>
        <fullName evidence="1">Uncharacterized protein</fullName>
    </submittedName>
</protein>
<evidence type="ECO:0000313" key="1">
    <source>
        <dbReference type="EMBL" id="NNH77854.1"/>
    </source>
</evidence>
<sequence length="73" mass="8545">MTLSIQDITQKIVLMNEGKKVFYRLDQFASQDALNRTYKFLSDNRFDLGIKVDEHRESSSGHRNIDVIIVTKR</sequence>
<dbReference type="EMBL" id="JABERL010000022">
    <property type="protein sequence ID" value="NNH77854.1"/>
    <property type="molecule type" value="Genomic_DNA"/>
</dbReference>
<organism evidence="1 2">
    <name type="scientific">Acinetobacter terrae</name>
    <dbReference type="NCBI Taxonomy" id="2731247"/>
    <lineage>
        <taxon>Bacteria</taxon>
        <taxon>Pseudomonadati</taxon>
        <taxon>Pseudomonadota</taxon>
        <taxon>Gammaproteobacteria</taxon>
        <taxon>Moraxellales</taxon>
        <taxon>Moraxellaceae</taxon>
        <taxon>Acinetobacter</taxon>
        <taxon>Acinetobacter Taxon 24</taxon>
    </lineage>
</organism>
<reference evidence="1 2" key="1">
    <citation type="submission" date="2020-04" db="EMBL/GenBank/DDBJ databases">
        <title>Acinetobacter Taxon 24.</title>
        <authorList>
            <person name="Nemec A."/>
            <person name="Radolfova-Krizova L."/>
            <person name="Higgins P.G."/>
            <person name="Spanelova P."/>
        </authorList>
    </citation>
    <scope>NUCLEOTIDE SEQUENCE [LARGE SCALE GENOMIC DNA]</scope>
    <source>
        <strain evidence="1 2">ANC 5380</strain>
    </source>
</reference>
<name>A0A7Y2WB32_9GAMM</name>
<dbReference type="Proteomes" id="UP000569202">
    <property type="component" value="Unassembled WGS sequence"/>
</dbReference>
<gene>
    <name evidence="1" type="ORF">HLH17_09310</name>
</gene>
<accession>A0A7Y2WB32</accession>
<evidence type="ECO:0000313" key="2">
    <source>
        <dbReference type="Proteomes" id="UP000569202"/>
    </source>
</evidence>
<dbReference type="RefSeq" id="WP_171540441.1">
    <property type="nucleotide sequence ID" value="NZ_JABERL010000022.1"/>
</dbReference>